<evidence type="ECO:0000313" key="1">
    <source>
        <dbReference type="EMBL" id="CBY11343.1"/>
    </source>
</evidence>
<dbReference type="InterPro" id="IPR011043">
    <property type="entry name" value="Gal_Oxase/kelch_b-propeller"/>
</dbReference>
<dbReference type="InParanoid" id="E4XNA5"/>
<dbReference type="Gene3D" id="2.120.10.80">
    <property type="entry name" value="Kelch-type beta propeller"/>
    <property type="match status" value="1"/>
</dbReference>
<dbReference type="EMBL" id="FN653082">
    <property type="protein sequence ID" value="CBY11343.1"/>
    <property type="molecule type" value="Genomic_DNA"/>
</dbReference>
<sequence length="304" mass="33541">MKLSAFVLVISTGAERCIDRNLGNRCQSACHGSLINCKAGCTDGDTSCATRCEATALDCSYNCPCSTGCPAGCSTNAACAANEFCGYTDLLILNYRQHFQDEAVVIDTTTDVGRAVNFEYGWNDIENSCTIVLRGEMYMLGGSQRANAVTKINGCELESSEYHLNTPFVGGTSGSCAFYKETAALCFKEESKNYQACYQWEPGQRQTKRFPDTIYSHDWAEMTDYRYKDQMVVTGGCTTDWVYGCHNKAEIYDGEKWIEAPDVPVPHIDGRHLEVKGHKMTSDEEAVYILTGRGADFHGIPGMF</sequence>
<dbReference type="OrthoDB" id="10361201at2759"/>
<proteinExistence type="predicted"/>
<reference evidence="1" key="1">
    <citation type="journal article" date="2010" name="Science">
        <title>Plasticity of animal genome architecture unmasked by rapid evolution of a pelagic tunicate.</title>
        <authorList>
            <person name="Denoeud F."/>
            <person name="Henriet S."/>
            <person name="Mungpakdee S."/>
            <person name="Aury J.M."/>
            <person name="Da Silva C."/>
            <person name="Brinkmann H."/>
            <person name="Mikhaleva J."/>
            <person name="Olsen L.C."/>
            <person name="Jubin C."/>
            <person name="Canestro C."/>
            <person name="Bouquet J.M."/>
            <person name="Danks G."/>
            <person name="Poulain J."/>
            <person name="Campsteijn C."/>
            <person name="Adamski M."/>
            <person name="Cross I."/>
            <person name="Yadetie F."/>
            <person name="Muffato M."/>
            <person name="Louis A."/>
            <person name="Butcher S."/>
            <person name="Tsagkogeorga G."/>
            <person name="Konrad A."/>
            <person name="Singh S."/>
            <person name="Jensen M.F."/>
            <person name="Cong E.H."/>
            <person name="Eikeseth-Otteraa H."/>
            <person name="Noel B."/>
            <person name="Anthouard V."/>
            <person name="Porcel B.M."/>
            <person name="Kachouri-Lafond R."/>
            <person name="Nishino A."/>
            <person name="Ugolini M."/>
            <person name="Chourrout P."/>
            <person name="Nishida H."/>
            <person name="Aasland R."/>
            <person name="Huzurbazar S."/>
            <person name="Westhof E."/>
            <person name="Delsuc F."/>
            <person name="Lehrach H."/>
            <person name="Reinhardt R."/>
            <person name="Weissenbach J."/>
            <person name="Roy S.W."/>
            <person name="Artiguenave F."/>
            <person name="Postlethwait J.H."/>
            <person name="Manak J.R."/>
            <person name="Thompson E.M."/>
            <person name="Jaillon O."/>
            <person name="Du Pasquier L."/>
            <person name="Boudinot P."/>
            <person name="Liberles D.A."/>
            <person name="Volff J.N."/>
            <person name="Philippe H."/>
            <person name="Lenhard B."/>
            <person name="Roest Crollius H."/>
            <person name="Wincker P."/>
            <person name="Chourrout D."/>
        </authorList>
    </citation>
    <scope>NUCLEOTIDE SEQUENCE [LARGE SCALE GENOMIC DNA]</scope>
</reference>
<protein>
    <submittedName>
        <fullName evidence="1">Uncharacterized protein</fullName>
    </submittedName>
</protein>
<dbReference type="SUPFAM" id="SSF50965">
    <property type="entry name" value="Galactose oxidase, central domain"/>
    <property type="match status" value="1"/>
</dbReference>
<dbReference type="AlphaFoldDB" id="E4XNA5"/>
<gene>
    <name evidence="1" type="ORF">GSOID_T00015660001</name>
</gene>
<dbReference type="InterPro" id="IPR015915">
    <property type="entry name" value="Kelch-typ_b-propeller"/>
</dbReference>
<organism evidence="1">
    <name type="scientific">Oikopleura dioica</name>
    <name type="common">Tunicate</name>
    <dbReference type="NCBI Taxonomy" id="34765"/>
    <lineage>
        <taxon>Eukaryota</taxon>
        <taxon>Metazoa</taxon>
        <taxon>Chordata</taxon>
        <taxon>Tunicata</taxon>
        <taxon>Appendicularia</taxon>
        <taxon>Copelata</taxon>
        <taxon>Oikopleuridae</taxon>
        <taxon>Oikopleura</taxon>
    </lineage>
</organism>
<dbReference type="Proteomes" id="UP000001307">
    <property type="component" value="Unassembled WGS sequence"/>
</dbReference>
<evidence type="ECO:0000313" key="2">
    <source>
        <dbReference type="Proteomes" id="UP000001307"/>
    </source>
</evidence>
<name>E4XNA5_OIKDI</name>
<keyword evidence="2" id="KW-1185">Reference proteome</keyword>
<accession>E4XNA5</accession>